<dbReference type="EMBL" id="AKKV01000027">
    <property type="protein sequence ID" value="EIT85065.1"/>
    <property type="molecule type" value="Genomic_DNA"/>
</dbReference>
<dbReference type="PROSITE" id="PS00761">
    <property type="entry name" value="SPASE_I_3"/>
    <property type="match status" value="1"/>
</dbReference>
<evidence type="ECO:0000256" key="2">
    <source>
        <dbReference type="ARBA" id="ARBA00004401"/>
    </source>
</evidence>
<dbReference type="OrthoDB" id="9802919at2"/>
<dbReference type="CDD" id="cd06530">
    <property type="entry name" value="S26_SPase_I"/>
    <property type="match status" value="1"/>
</dbReference>
<evidence type="ECO:0000256" key="6">
    <source>
        <dbReference type="PIRSR" id="PIRSR600223-1"/>
    </source>
</evidence>
<gene>
    <name evidence="9" type="ORF">A374_12225</name>
</gene>
<dbReference type="PATRIC" id="fig|1196324.3.peg.2500"/>
<dbReference type="GO" id="GO:0005886">
    <property type="term" value="C:plasma membrane"/>
    <property type="evidence" value="ECO:0007669"/>
    <property type="project" value="UniProtKB-SubCell"/>
</dbReference>
<keyword evidence="7" id="KW-0812">Transmembrane</keyword>
<evidence type="ECO:0000256" key="4">
    <source>
        <dbReference type="ARBA" id="ARBA00013208"/>
    </source>
</evidence>
<keyword evidence="10" id="KW-1185">Reference proteome</keyword>
<accession>I8UDT5</accession>
<dbReference type="InterPro" id="IPR000223">
    <property type="entry name" value="Pept_S26A_signal_pept_1"/>
</dbReference>
<evidence type="ECO:0000256" key="3">
    <source>
        <dbReference type="ARBA" id="ARBA00009370"/>
    </source>
</evidence>
<dbReference type="InterPro" id="IPR019757">
    <property type="entry name" value="Pept_S26A_signal_pept_1_Lys-AS"/>
</dbReference>
<dbReference type="InterPro" id="IPR019533">
    <property type="entry name" value="Peptidase_S26"/>
</dbReference>
<feature type="active site" evidence="6">
    <location>
        <position position="40"/>
    </location>
</feature>
<feature type="active site" evidence="6">
    <location>
        <position position="85"/>
    </location>
</feature>
<dbReference type="InterPro" id="IPR036286">
    <property type="entry name" value="LexA/Signal_pep-like_sf"/>
</dbReference>
<dbReference type="GO" id="GO:0006465">
    <property type="term" value="P:signal peptide processing"/>
    <property type="evidence" value="ECO:0007669"/>
    <property type="project" value="InterPro"/>
</dbReference>
<dbReference type="Gene3D" id="2.10.109.10">
    <property type="entry name" value="Umud Fragment, subunit A"/>
    <property type="match status" value="1"/>
</dbReference>
<dbReference type="Pfam" id="PF10502">
    <property type="entry name" value="Peptidase_S26"/>
    <property type="match status" value="1"/>
</dbReference>
<evidence type="ECO:0000259" key="8">
    <source>
        <dbReference type="Pfam" id="PF10502"/>
    </source>
</evidence>
<keyword evidence="7" id="KW-0645">Protease</keyword>
<sequence length="193" mass="22055">MAGKKKKESWEWIKALVIAVAIAAIVRGIFFAPIVVSGPSMQPTFFTGDRLVVSKQSTPDRFDIIVFNHNEPQEDGSTQEKEYIKRVIGLPGDTVEYKNDVLYVNGKAYKETYLNDYRSKYEKEKKANFTLDFTLFEVTQPHVKKVPKGELFVLGDNRQRSSDSRTFGTIKQSDIVGKALFRFWPFSKISTID</sequence>
<comment type="similarity">
    <text evidence="3 7">Belongs to the peptidase S26 family.</text>
</comment>
<dbReference type="RefSeq" id="WP_007202525.1">
    <property type="nucleotide sequence ID" value="NZ_AKKV01000027.1"/>
</dbReference>
<dbReference type="InterPro" id="IPR019758">
    <property type="entry name" value="Pept_S26A_signal_pept_1_CS"/>
</dbReference>
<name>I8UDT5_9BACL</name>
<dbReference type="GO" id="GO:0009003">
    <property type="term" value="F:signal peptidase activity"/>
    <property type="evidence" value="ECO:0007669"/>
    <property type="project" value="UniProtKB-EC"/>
</dbReference>
<dbReference type="EC" id="3.4.21.89" evidence="4 7"/>
<organism evidence="9 10">
    <name type="scientific">Fictibacillus macauensis ZFHKF-1</name>
    <dbReference type="NCBI Taxonomy" id="1196324"/>
    <lineage>
        <taxon>Bacteria</taxon>
        <taxon>Bacillati</taxon>
        <taxon>Bacillota</taxon>
        <taxon>Bacilli</taxon>
        <taxon>Bacillales</taxon>
        <taxon>Fictibacillaceae</taxon>
        <taxon>Fictibacillus</taxon>
    </lineage>
</organism>
<evidence type="ECO:0000313" key="9">
    <source>
        <dbReference type="EMBL" id="EIT85065.1"/>
    </source>
</evidence>
<dbReference type="GO" id="GO:0004252">
    <property type="term" value="F:serine-type endopeptidase activity"/>
    <property type="evidence" value="ECO:0007669"/>
    <property type="project" value="InterPro"/>
</dbReference>
<evidence type="ECO:0000256" key="1">
    <source>
        <dbReference type="ARBA" id="ARBA00000677"/>
    </source>
</evidence>
<dbReference type="eggNOG" id="COG0681">
    <property type="taxonomic scope" value="Bacteria"/>
</dbReference>
<dbReference type="PRINTS" id="PR00727">
    <property type="entry name" value="LEADERPTASE"/>
</dbReference>
<feature type="transmembrane region" description="Helical" evidence="7">
    <location>
        <begin position="12"/>
        <end position="36"/>
    </location>
</feature>
<dbReference type="SUPFAM" id="SSF51306">
    <property type="entry name" value="LexA/Signal peptidase"/>
    <property type="match status" value="1"/>
</dbReference>
<dbReference type="AlphaFoldDB" id="I8UDT5"/>
<dbReference type="MEROPS" id="S26.019"/>
<evidence type="ECO:0000256" key="7">
    <source>
        <dbReference type="RuleBase" id="RU362042"/>
    </source>
</evidence>
<dbReference type="STRING" id="1196324.A374_12225"/>
<dbReference type="PANTHER" id="PTHR43390">
    <property type="entry name" value="SIGNAL PEPTIDASE I"/>
    <property type="match status" value="1"/>
</dbReference>
<keyword evidence="5 7" id="KW-0378">Hydrolase</keyword>
<protein>
    <recommendedName>
        <fullName evidence="4 7">Signal peptidase I</fullName>
        <ecNumber evidence="4 7">3.4.21.89</ecNumber>
    </recommendedName>
</protein>
<dbReference type="PROSITE" id="PS00760">
    <property type="entry name" value="SPASE_I_2"/>
    <property type="match status" value="1"/>
</dbReference>
<keyword evidence="7" id="KW-1133">Transmembrane helix</keyword>
<keyword evidence="7" id="KW-0472">Membrane</keyword>
<proteinExistence type="inferred from homology"/>
<evidence type="ECO:0000313" key="10">
    <source>
        <dbReference type="Proteomes" id="UP000004080"/>
    </source>
</evidence>
<comment type="subcellular location">
    <subcellularLocation>
        <location evidence="2">Cell membrane</location>
        <topology evidence="2">Single-pass type II membrane protein</topology>
    </subcellularLocation>
    <subcellularLocation>
        <location evidence="7">Membrane</location>
        <topology evidence="7">Single-pass type II membrane protein</topology>
    </subcellularLocation>
</comment>
<reference evidence="9 10" key="1">
    <citation type="journal article" date="2012" name="J. Bacteriol.">
        <title>Genome of Bacillus macauensis ZFHKF-1, a Long-Chain-Forming Bacterium.</title>
        <authorList>
            <person name="Cai L."/>
            <person name="Zhang T."/>
        </authorList>
    </citation>
    <scope>NUCLEOTIDE SEQUENCE [LARGE SCALE GENOMIC DNA]</scope>
    <source>
        <strain evidence="9 10">ZFHKF-1</strain>
    </source>
</reference>
<dbReference type="Proteomes" id="UP000004080">
    <property type="component" value="Unassembled WGS sequence"/>
</dbReference>
<evidence type="ECO:0000256" key="5">
    <source>
        <dbReference type="ARBA" id="ARBA00022801"/>
    </source>
</evidence>
<dbReference type="NCBIfam" id="TIGR02227">
    <property type="entry name" value="sigpep_I_bact"/>
    <property type="match status" value="1"/>
</dbReference>
<comment type="catalytic activity">
    <reaction evidence="1 7">
        <text>Cleavage of hydrophobic, N-terminal signal or leader sequences from secreted and periplasmic proteins.</text>
        <dbReference type="EC" id="3.4.21.89"/>
    </reaction>
</comment>
<dbReference type="PANTHER" id="PTHR43390:SF1">
    <property type="entry name" value="CHLOROPLAST PROCESSING PEPTIDASE"/>
    <property type="match status" value="1"/>
</dbReference>
<feature type="domain" description="Peptidase S26" evidence="8">
    <location>
        <begin position="10"/>
        <end position="184"/>
    </location>
</feature>
<comment type="caution">
    <text evidence="9">The sequence shown here is derived from an EMBL/GenBank/DDBJ whole genome shotgun (WGS) entry which is preliminary data.</text>
</comment>